<name>A0AAD9JT10_9ANNE</name>
<accession>A0AAD9JT10</accession>
<evidence type="ECO:0000256" key="6">
    <source>
        <dbReference type="ARBA" id="ARBA00023136"/>
    </source>
</evidence>
<keyword evidence="7" id="KW-0999">Mitochondrion inner membrane</keyword>
<evidence type="ECO:0000313" key="10">
    <source>
        <dbReference type="Proteomes" id="UP001208570"/>
    </source>
</evidence>
<organism evidence="9 10">
    <name type="scientific">Paralvinella palmiformis</name>
    <dbReference type="NCBI Taxonomy" id="53620"/>
    <lineage>
        <taxon>Eukaryota</taxon>
        <taxon>Metazoa</taxon>
        <taxon>Spiralia</taxon>
        <taxon>Lophotrochozoa</taxon>
        <taxon>Annelida</taxon>
        <taxon>Polychaeta</taxon>
        <taxon>Sedentaria</taxon>
        <taxon>Canalipalpata</taxon>
        <taxon>Terebellida</taxon>
        <taxon>Terebelliformia</taxon>
        <taxon>Alvinellidae</taxon>
        <taxon>Paralvinella</taxon>
    </lineage>
</organism>
<dbReference type="Proteomes" id="UP001208570">
    <property type="component" value="Unassembled WGS sequence"/>
</dbReference>
<keyword evidence="4" id="KW-1133">Transmembrane helix</keyword>
<keyword evidence="10" id="KW-1185">Reference proteome</keyword>
<sequence length="244" mass="26589">MFTRAVLAAAGIAGVPAAINTVHAADKNNTISSGEKDVTPSDNKIFIHELPLYGEPSSAELVYIPEKPGWLQQNMEPLRDFVMTGVAHSQPGNAFCLADVLRYLRDDSGAIPRAAFITVSGLGGLVAGYRGGIFRKAFYASIGMAAAASICYPDQAVDISKQAWIFTKEQAKEFWRPVKMPDRDGYVIKTEHIVAKQTEEKISTPEKDVVVVAEKTEPTSKVQPKVDHGMSNPEDKDMYTTRSA</sequence>
<keyword evidence="3" id="KW-0812">Transmembrane</keyword>
<dbReference type="InterPro" id="IPR033182">
    <property type="entry name" value="MIC26/MIC27_animal"/>
</dbReference>
<evidence type="ECO:0000256" key="8">
    <source>
        <dbReference type="SAM" id="MobiDB-lite"/>
    </source>
</evidence>
<comment type="subunit">
    <text evidence="7">Component of the mitochondrial contact site and cristae organizing system (MICOS) complex.</text>
</comment>
<evidence type="ECO:0000256" key="2">
    <source>
        <dbReference type="ARBA" id="ARBA00010904"/>
    </source>
</evidence>
<gene>
    <name evidence="9" type="ORF">LSH36_163g03005</name>
</gene>
<evidence type="ECO:0000256" key="1">
    <source>
        <dbReference type="ARBA" id="ARBA00004325"/>
    </source>
</evidence>
<evidence type="ECO:0000256" key="3">
    <source>
        <dbReference type="ARBA" id="ARBA00022692"/>
    </source>
</evidence>
<keyword evidence="5 7" id="KW-0496">Mitochondrion</keyword>
<dbReference type="PANTHER" id="PTHR14564">
    <property type="entry name" value="MICOS COMPLEX SUBUNIT MIC26 / MIC27 FAMILY MEMBER"/>
    <property type="match status" value="1"/>
</dbReference>
<protein>
    <recommendedName>
        <fullName evidence="7">MICOS complex subunit</fullName>
    </recommendedName>
</protein>
<proteinExistence type="inferred from homology"/>
<feature type="region of interest" description="Disordered" evidence="8">
    <location>
        <begin position="215"/>
        <end position="244"/>
    </location>
</feature>
<comment type="caution">
    <text evidence="9">The sequence shown here is derived from an EMBL/GenBank/DDBJ whole genome shotgun (WGS) entry which is preliminary data.</text>
</comment>
<dbReference type="InterPro" id="IPR019166">
    <property type="entry name" value="MIC26/MIC27"/>
</dbReference>
<dbReference type="EMBL" id="JAODUP010000163">
    <property type="protein sequence ID" value="KAK2158823.1"/>
    <property type="molecule type" value="Genomic_DNA"/>
</dbReference>
<dbReference type="AlphaFoldDB" id="A0AAD9JT10"/>
<evidence type="ECO:0000256" key="5">
    <source>
        <dbReference type="ARBA" id="ARBA00023128"/>
    </source>
</evidence>
<comment type="function">
    <text evidence="7">Component of the MICOS complex, a large protein complex of the mitochondrial inner membrane that plays crucial roles in the maintenance of crista junctions, inner membrane architecture, and formation of contact sites to the outer membrane.</text>
</comment>
<comment type="subcellular location">
    <subcellularLocation>
        <location evidence="7">Mitochondrion inner membrane</location>
    </subcellularLocation>
    <subcellularLocation>
        <location evidence="1">Mitochondrion membrane</location>
    </subcellularLocation>
</comment>
<evidence type="ECO:0000256" key="4">
    <source>
        <dbReference type="ARBA" id="ARBA00022989"/>
    </source>
</evidence>
<dbReference type="GO" id="GO:0061617">
    <property type="term" value="C:MICOS complex"/>
    <property type="evidence" value="ECO:0007669"/>
    <property type="project" value="UniProtKB-UniRule"/>
</dbReference>
<evidence type="ECO:0000256" key="7">
    <source>
        <dbReference type="RuleBase" id="RU363021"/>
    </source>
</evidence>
<reference evidence="9" key="1">
    <citation type="journal article" date="2023" name="Mol. Biol. Evol.">
        <title>Third-Generation Sequencing Reveals the Adaptive Role of the Epigenome in Three Deep-Sea Polychaetes.</title>
        <authorList>
            <person name="Perez M."/>
            <person name="Aroh O."/>
            <person name="Sun Y."/>
            <person name="Lan Y."/>
            <person name="Juniper S.K."/>
            <person name="Young C.R."/>
            <person name="Angers B."/>
            <person name="Qian P.Y."/>
        </authorList>
    </citation>
    <scope>NUCLEOTIDE SEQUENCE</scope>
    <source>
        <strain evidence="9">P08H-3</strain>
    </source>
</reference>
<keyword evidence="6" id="KW-0472">Membrane</keyword>
<comment type="similarity">
    <text evidence="2">Belongs to the apolipoprotein O/MICOS complex subunit Mic27 family.</text>
</comment>
<dbReference type="Pfam" id="PF09769">
    <property type="entry name" value="ApoO"/>
    <property type="match status" value="1"/>
</dbReference>
<evidence type="ECO:0000313" key="9">
    <source>
        <dbReference type="EMBL" id="KAK2158823.1"/>
    </source>
</evidence>
<dbReference type="GO" id="GO:0042407">
    <property type="term" value="P:cristae formation"/>
    <property type="evidence" value="ECO:0007669"/>
    <property type="project" value="InterPro"/>
</dbReference>